<reference evidence="3 4" key="1">
    <citation type="submission" date="2022-11" db="EMBL/GenBank/DDBJ databases">
        <title>Draft genome sequence of Saccharopolyspora sp. WRP15-2 isolated from rhizosphere soils of wild rice in Thailand.</title>
        <authorList>
            <person name="Duangmal K."/>
            <person name="Kammanee S."/>
            <person name="Muangham S."/>
        </authorList>
    </citation>
    <scope>NUCLEOTIDE SEQUENCE [LARGE SCALE GENOMIC DNA]</scope>
    <source>
        <strain evidence="3 4">WRP15-2</strain>
    </source>
</reference>
<dbReference type="PANTHER" id="PTHR45266:SF3">
    <property type="entry name" value="OXALOACETATE DECARBOXYLASE ALPHA CHAIN"/>
    <property type="match status" value="1"/>
</dbReference>
<dbReference type="InterPro" id="IPR050709">
    <property type="entry name" value="Biotin_Carboxyl_Carrier/Decarb"/>
</dbReference>
<feature type="domain" description="Lipoyl-binding" evidence="2">
    <location>
        <begin position="1"/>
        <end position="71"/>
    </location>
</feature>
<protein>
    <submittedName>
        <fullName evidence="3">Biotin/lipoyl-binding carrier protein</fullName>
    </submittedName>
</protein>
<name>A0ABT4UY98_9PSEU</name>
<dbReference type="PROSITE" id="PS50968">
    <property type="entry name" value="BIOTINYL_LIPOYL"/>
    <property type="match status" value="1"/>
</dbReference>
<dbReference type="Proteomes" id="UP001210380">
    <property type="component" value="Unassembled WGS sequence"/>
</dbReference>
<dbReference type="InterPro" id="IPR011053">
    <property type="entry name" value="Single_hybrid_motif"/>
</dbReference>
<evidence type="ECO:0000313" key="3">
    <source>
        <dbReference type="EMBL" id="MDA3626176.1"/>
    </source>
</evidence>
<keyword evidence="1" id="KW-0092">Biotin</keyword>
<gene>
    <name evidence="3" type="ORF">OU415_12075</name>
</gene>
<proteinExistence type="predicted"/>
<evidence type="ECO:0000256" key="1">
    <source>
        <dbReference type="ARBA" id="ARBA00023267"/>
    </source>
</evidence>
<keyword evidence="4" id="KW-1185">Reference proteome</keyword>
<dbReference type="CDD" id="cd06850">
    <property type="entry name" value="biotinyl_domain"/>
    <property type="match status" value="1"/>
</dbReference>
<dbReference type="PANTHER" id="PTHR45266">
    <property type="entry name" value="OXALOACETATE DECARBOXYLASE ALPHA CHAIN"/>
    <property type="match status" value="1"/>
</dbReference>
<dbReference type="RefSeq" id="WP_270948758.1">
    <property type="nucleotide sequence ID" value="NZ_JAQGLA010000013.1"/>
</dbReference>
<dbReference type="InterPro" id="IPR000089">
    <property type="entry name" value="Biotin_lipoyl"/>
</dbReference>
<accession>A0ABT4UY98</accession>
<sequence>MAETINADMGANVWKVLVSAGDPVEPDTTVVVLESMKMEIPVLAECAGAVTAVHVKEGSTVNAGDPLIDIEEP</sequence>
<evidence type="ECO:0000313" key="4">
    <source>
        <dbReference type="Proteomes" id="UP001210380"/>
    </source>
</evidence>
<dbReference type="SUPFAM" id="SSF51230">
    <property type="entry name" value="Single hybrid motif"/>
    <property type="match status" value="1"/>
</dbReference>
<dbReference type="EMBL" id="JAQGLA010000013">
    <property type="protein sequence ID" value="MDA3626176.1"/>
    <property type="molecule type" value="Genomic_DNA"/>
</dbReference>
<dbReference type="NCBIfam" id="NF004547">
    <property type="entry name" value="PRK05889.1"/>
    <property type="match status" value="1"/>
</dbReference>
<evidence type="ECO:0000259" key="2">
    <source>
        <dbReference type="PROSITE" id="PS50968"/>
    </source>
</evidence>
<organism evidence="3 4">
    <name type="scientific">Saccharopolyspora oryzae</name>
    <dbReference type="NCBI Taxonomy" id="2997343"/>
    <lineage>
        <taxon>Bacteria</taxon>
        <taxon>Bacillati</taxon>
        <taxon>Actinomycetota</taxon>
        <taxon>Actinomycetes</taxon>
        <taxon>Pseudonocardiales</taxon>
        <taxon>Pseudonocardiaceae</taxon>
        <taxon>Saccharopolyspora</taxon>
    </lineage>
</organism>
<dbReference type="Pfam" id="PF00364">
    <property type="entry name" value="Biotin_lipoyl"/>
    <property type="match status" value="1"/>
</dbReference>
<dbReference type="Gene3D" id="2.40.50.100">
    <property type="match status" value="1"/>
</dbReference>
<comment type="caution">
    <text evidence="3">The sequence shown here is derived from an EMBL/GenBank/DDBJ whole genome shotgun (WGS) entry which is preliminary data.</text>
</comment>